<evidence type="ECO:0000313" key="2">
    <source>
        <dbReference type="Proteomes" id="UP000735302"/>
    </source>
</evidence>
<dbReference type="GO" id="GO:0000172">
    <property type="term" value="C:ribonuclease MRP complex"/>
    <property type="evidence" value="ECO:0007669"/>
    <property type="project" value="TreeGrafter"/>
</dbReference>
<dbReference type="GO" id="GO:0000447">
    <property type="term" value="P:endonucleolytic cleavage in ITS1 to separate SSU-rRNA from 5.8S rRNA and LSU-rRNA from tricistronic rRNA transcript (SSU-rRNA, 5.8S rRNA, LSU-rRNA)"/>
    <property type="evidence" value="ECO:0007669"/>
    <property type="project" value="TreeGrafter"/>
</dbReference>
<dbReference type="Proteomes" id="UP000735302">
    <property type="component" value="Unassembled WGS sequence"/>
</dbReference>
<dbReference type="GO" id="GO:0001682">
    <property type="term" value="P:tRNA 5'-leader removal"/>
    <property type="evidence" value="ECO:0007669"/>
    <property type="project" value="InterPro"/>
</dbReference>
<dbReference type="GO" id="GO:0030681">
    <property type="term" value="C:multimeric ribonuclease P complex"/>
    <property type="evidence" value="ECO:0007669"/>
    <property type="project" value="TreeGrafter"/>
</dbReference>
<reference evidence="1 2" key="1">
    <citation type="journal article" date="2021" name="Elife">
        <title>Chloroplast acquisition without the gene transfer in kleptoplastic sea slugs, Plakobranchus ocellatus.</title>
        <authorList>
            <person name="Maeda T."/>
            <person name="Takahashi S."/>
            <person name="Yoshida T."/>
            <person name="Shimamura S."/>
            <person name="Takaki Y."/>
            <person name="Nagai Y."/>
            <person name="Toyoda A."/>
            <person name="Suzuki Y."/>
            <person name="Arimoto A."/>
            <person name="Ishii H."/>
            <person name="Satoh N."/>
            <person name="Nishiyama T."/>
            <person name="Hasebe M."/>
            <person name="Maruyama T."/>
            <person name="Minagawa J."/>
            <person name="Obokata J."/>
            <person name="Shigenobu S."/>
        </authorList>
    </citation>
    <scope>NUCLEOTIDE SEQUENCE [LARGE SCALE GENOMIC DNA]</scope>
</reference>
<dbReference type="GO" id="GO:0000171">
    <property type="term" value="F:ribonuclease MRP activity"/>
    <property type="evidence" value="ECO:0007669"/>
    <property type="project" value="TreeGrafter"/>
</dbReference>
<comment type="caution">
    <text evidence="1">The sequence shown here is derived from an EMBL/GenBank/DDBJ whole genome shotgun (WGS) entry which is preliminary data.</text>
</comment>
<dbReference type="GO" id="GO:0004526">
    <property type="term" value="F:ribonuclease P activity"/>
    <property type="evidence" value="ECO:0007669"/>
    <property type="project" value="TreeGrafter"/>
</dbReference>
<proteinExistence type="predicted"/>
<sequence>MAATFTSAAFNLTTLVQTDDKISSAISGHYFNNALTVILPGTNSLPETVSECFADQLAYQLHGLPVYRLVEVPFIHAFVKNGLIYMLSANTQLDTHDCVAVTPDGWLILHLTKDTYHELGLEATKQTHQQKNSDTYVVKVNLLASYFKPGKKNYDSTLWCLKNRLDLVFDFHIAWEPKDDKVCSSSVSAYFLDKCAKVERRCLDRRTQVLTSLPCPKVQADDPEGTSGQSCHFQEVFEWIGAVACGVDMTVKDEDTSYTSSLCCPEPSQNCPRCCLFQVSGFITPGTILKVFKALRQYTTAHTDLPPASLTVHGFQDSPIFTNNCPHHLHICGDNLMTFVYLPSNQCWLYRAVAS</sequence>
<protein>
    <submittedName>
        <fullName evidence="1">Ribonuclease p protein subunit p40</fullName>
    </submittedName>
</protein>
<dbReference type="EMBL" id="BLXT01000089">
    <property type="protein sequence ID" value="GFN74361.1"/>
    <property type="molecule type" value="Genomic_DNA"/>
</dbReference>
<name>A0AAV3XWY7_9GAST</name>
<dbReference type="AlphaFoldDB" id="A0AAV3XWY7"/>
<dbReference type="Pfam" id="PF08584">
    <property type="entry name" value="Ribonuc_P_40"/>
    <property type="match status" value="1"/>
</dbReference>
<accession>A0AAV3XWY7</accession>
<keyword evidence="2" id="KW-1185">Reference proteome</keyword>
<gene>
    <name evidence="1" type="ORF">PoB_000086700</name>
</gene>
<dbReference type="PANTHER" id="PTHR15396">
    <property type="entry name" value="RIBONUCLEASE P PROTEIN SUBUNIT P40"/>
    <property type="match status" value="1"/>
</dbReference>
<dbReference type="PANTHER" id="PTHR15396:SF1">
    <property type="entry name" value="RIBONUCLEASE P PROTEIN SUBUNIT P40"/>
    <property type="match status" value="1"/>
</dbReference>
<organism evidence="1 2">
    <name type="scientific">Plakobranchus ocellatus</name>
    <dbReference type="NCBI Taxonomy" id="259542"/>
    <lineage>
        <taxon>Eukaryota</taxon>
        <taxon>Metazoa</taxon>
        <taxon>Spiralia</taxon>
        <taxon>Lophotrochozoa</taxon>
        <taxon>Mollusca</taxon>
        <taxon>Gastropoda</taxon>
        <taxon>Heterobranchia</taxon>
        <taxon>Euthyneura</taxon>
        <taxon>Panpulmonata</taxon>
        <taxon>Sacoglossa</taxon>
        <taxon>Placobranchoidea</taxon>
        <taxon>Plakobranchidae</taxon>
        <taxon>Plakobranchus</taxon>
    </lineage>
</organism>
<dbReference type="InterPro" id="IPR013893">
    <property type="entry name" value="RNase_P_Rpp40"/>
</dbReference>
<evidence type="ECO:0000313" key="1">
    <source>
        <dbReference type="EMBL" id="GFN74361.1"/>
    </source>
</evidence>